<reference evidence="1" key="1">
    <citation type="journal article" date="2020" name="Nature">
        <title>Giant virus diversity and host interactions through global metagenomics.</title>
        <authorList>
            <person name="Schulz F."/>
            <person name="Roux S."/>
            <person name="Paez-Espino D."/>
            <person name="Jungbluth S."/>
            <person name="Walsh D.A."/>
            <person name="Denef V.J."/>
            <person name="McMahon K.D."/>
            <person name="Konstantinidis K.T."/>
            <person name="Eloe-Fadrosh E.A."/>
            <person name="Kyrpides N.C."/>
            <person name="Woyke T."/>
        </authorList>
    </citation>
    <scope>NUCLEOTIDE SEQUENCE</scope>
    <source>
        <strain evidence="1">GVMAG-M-3300010158-55</strain>
    </source>
</reference>
<sequence>MNNIHSDSPAIMADGRSYSDWQPCAVINENIRKRENINTNWDYRNYLQSNANSIMSLDRRKACEQTGCTPIQSNLSLTPPSDLHKIYLSRQQLQHDIVITPS</sequence>
<dbReference type="AlphaFoldDB" id="A0A6C0B7U1"/>
<accession>A0A6C0B7U1</accession>
<name>A0A6C0B7U1_9ZZZZ</name>
<organism evidence="1">
    <name type="scientific">viral metagenome</name>
    <dbReference type="NCBI Taxonomy" id="1070528"/>
    <lineage>
        <taxon>unclassified sequences</taxon>
        <taxon>metagenomes</taxon>
        <taxon>organismal metagenomes</taxon>
    </lineage>
</organism>
<proteinExistence type="predicted"/>
<evidence type="ECO:0000313" key="1">
    <source>
        <dbReference type="EMBL" id="QHS88156.1"/>
    </source>
</evidence>
<dbReference type="EMBL" id="MN739094">
    <property type="protein sequence ID" value="QHS88156.1"/>
    <property type="molecule type" value="Genomic_DNA"/>
</dbReference>
<protein>
    <submittedName>
        <fullName evidence="1">Uncharacterized protein</fullName>
    </submittedName>
</protein>